<feature type="domain" description="Serine hydroxymethyltransferase-like" evidence="13">
    <location>
        <begin position="9"/>
        <end position="386"/>
    </location>
</feature>
<dbReference type="UniPathway" id="UPA00288">
    <property type="reaction ID" value="UER01023"/>
</dbReference>
<dbReference type="PANTHER" id="PTHR11680:SF50">
    <property type="entry name" value="SERINE HYDROXYMETHYLTRANSFERASE"/>
    <property type="match status" value="1"/>
</dbReference>
<dbReference type="CDD" id="cd00378">
    <property type="entry name" value="SHMT"/>
    <property type="match status" value="1"/>
</dbReference>
<comment type="subcellular location">
    <subcellularLocation>
        <location evidence="3 11">Cytoplasm</location>
    </subcellularLocation>
</comment>
<evidence type="ECO:0000256" key="7">
    <source>
        <dbReference type="ARBA" id="ARBA00022563"/>
    </source>
</evidence>
<dbReference type="PIRSF" id="PIRSF000412">
    <property type="entry name" value="SHMT"/>
    <property type="match status" value="1"/>
</dbReference>
<dbReference type="EMBL" id="RKQP01000001">
    <property type="protein sequence ID" value="RPE85870.1"/>
    <property type="molecule type" value="Genomic_DNA"/>
</dbReference>
<comment type="cofactor">
    <cofactor evidence="2 11 12">
        <name>pyridoxal 5'-phosphate</name>
        <dbReference type="ChEBI" id="CHEBI:597326"/>
    </cofactor>
</comment>
<evidence type="ECO:0000313" key="15">
    <source>
        <dbReference type="Proteomes" id="UP000281691"/>
    </source>
</evidence>
<evidence type="ECO:0000256" key="8">
    <source>
        <dbReference type="ARBA" id="ARBA00022605"/>
    </source>
</evidence>
<dbReference type="RefSeq" id="WP_124210447.1">
    <property type="nucleotide sequence ID" value="NZ_CP016615.1"/>
</dbReference>
<evidence type="ECO:0000256" key="2">
    <source>
        <dbReference type="ARBA" id="ARBA00001933"/>
    </source>
</evidence>
<accession>A0A3N4WIY3</accession>
<feature type="modified residue" description="N6-(pyridoxal phosphate)lysine" evidence="11 12">
    <location>
        <position position="229"/>
    </location>
</feature>
<comment type="caution">
    <text evidence="11">Lacks conserved residue(s) required for the propagation of feature annotation.</text>
</comment>
<evidence type="ECO:0000256" key="1">
    <source>
        <dbReference type="ARBA" id="ARBA00001528"/>
    </source>
</evidence>
<dbReference type="SUPFAM" id="SSF53383">
    <property type="entry name" value="PLP-dependent transferases"/>
    <property type="match status" value="1"/>
</dbReference>
<sequence length="420" mass="46359">MLKREMNIAEYDHEIWQAIQDENRRQEEHIELIASENYASPRVMEAQGSQFTNKYAEGYPNKRYYGGCEYADVVEQLAIDRAKELFGADYVNVQPHSGSQANAAVYGALLEPHDTILGMSLAHGGHLTHGANVNFSGKIYNAVQYGITAEGLLDYEDIRQKALAHRPKMIVGGFSAYSQVVDWAKMREIADEVGAYLFVDMAHVAGLIAAGLYPNPLPHAHVVTTTTHKTLGGPRGGLILSSAKDEELYKKLQSAVFPAHQGGPLVHVIAAKAVCFKEALEPEYKTYQAQVIKNAKAMVEIFKQRGYKIVSNGTENHLFLVDLISHHLTGKEADLALGKANITVNKNAVPNDPQKPFITSGIRIGTPAVTRRGFKEAEVSELANWICDILDSIGKQNEEEVIEVTKAKVLDICQRFPVYA</sequence>
<dbReference type="AlphaFoldDB" id="A0A3N4WIY3"/>
<evidence type="ECO:0000256" key="11">
    <source>
        <dbReference type="HAMAP-Rule" id="MF_00051"/>
    </source>
</evidence>
<dbReference type="Gene3D" id="3.40.640.10">
    <property type="entry name" value="Type I PLP-dependent aspartate aminotransferase-like (Major domain)"/>
    <property type="match status" value="1"/>
</dbReference>
<dbReference type="UniPathway" id="UPA00193"/>
<comment type="pathway">
    <text evidence="11">Amino-acid biosynthesis; glycine biosynthesis; glycine from L-serine: step 1/1.</text>
</comment>
<feature type="binding site" evidence="11">
    <location>
        <position position="121"/>
    </location>
    <ligand>
        <name>(6S)-5,6,7,8-tetrahydrofolate</name>
        <dbReference type="ChEBI" id="CHEBI:57453"/>
    </ligand>
</feature>
<comment type="caution">
    <text evidence="14">The sequence shown here is derived from an EMBL/GenBank/DDBJ whole genome shotgun (WGS) entry which is preliminary data.</text>
</comment>
<evidence type="ECO:0000313" key="14">
    <source>
        <dbReference type="EMBL" id="RPE85870.1"/>
    </source>
</evidence>
<dbReference type="InterPro" id="IPR001085">
    <property type="entry name" value="Ser_HO-MeTrfase"/>
</dbReference>
<comment type="catalytic activity">
    <reaction evidence="1 11">
        <text>(6R)-5,10-methylene-5,6,7,8-tetrahydrofolate + glycine + H2O = (6S)-5,6,7,8-tetrahydrofolate + L-serine</text>
        <dbReference type="Rhea" id="RHEA:15481"/>
        <dbReference type="ChEBI" id="CHEBI:15377"/>
        <dbReference type="ChEBI" id="CHEBI:15636"/>
        <dbReference type="ChEBI" id="CHEBI:33384"/>
        <dbReference type="ChEBI" id="CHEBI:57305"/>
        <dbReference type="ChEBI" id="CHEBI:57453"/>
        <dbReference type="EC" id="2.1.2.1"/>
    </reaction>
</comment>
<evidence type="ECO:0000256" key="10">
    <source>
        <dbReference type="ARBA" id="ARBA00022898"/>
    </source>
</evidence>
<dbReference type="OrthoDB" id="9803846at2"/>
<dbReference type="NCBIfam" id="NF000586">
    <property type="entry name" value="PRK00011.1"/>
    <property type="match status" value="1"/>
</dbReference>
<dbReference type="EC" id="2.1.2.1" evidence="11"/>
<keyword evidence="9 11" id="KW-0808">Transferase</keyword>
<keyword evidence="6 11" id="KW-0963">Cytoplasm</keyword>
<feature type="site" description="Plays an important role in substrate specificity" evidence="11">
    <location>
        <position position="228"/>
    </location>
</feature>
<dbReference type="Pfam" id="PF00464">
    <property type="entry name" value="SHMT"/>
    <property type="match status" value="1"/>
</dbReference>
<dbReference type="GO" id="GO:0030170">
    <property type="term" value="F:pyridoxal phosphate binding"/>
    <property type="evidence" value="ECO:0007669"/>
    <property type="project" value="UniProtKB-UniRule"/>
</dbReference>
<evidence type="ECO:0000256" key="12">
    <source>
        <dbReference type="PIRSR" id="PIRSR000412-50"/>
    </source>
</evidence>
<dbReference type="GO" id="GO:0008168">
    <property type="term" value="F:methyltransferase activity"/>
    <property type="evidence" value="ECO:0007669"/>
    <property type="project" value="UniProtKB-KW"/>
</dbReference>
<comment type="subunit">
    <text evidence="5 11">Homodimer.</text>
</comment>
<comment type="pathway">
    <text evidence="11">One-carbon metabolism; tetrahydrofolate interconversion.</text>
</comment>
<dbReference type="GO" id="GO:0035999">
    <property type="term" value="P:tetrahydrofolate interconversion"/>
    <property type="evidence" value="ECO:0007669"/>
    <property type="project" value="UniProtKB-UniRule"/>
</dbReference>
<feature type="binding site" evidence="11">
    <location>
        <position position="246"/>
    </location>
    <ligand>
        <name>(6S)-5,6,7,8-tetrahydrofolate</name>
        <dbReference type="ChEBI" id="CHEBI:57453"/>
    </ligand>
</feature>
<keyword evidence="10 11" id="KW-0663">Pyridoxal phosphate</keyword>
<evidence type="ECO:0000256" key="4">
    <source>
        <dbReference type="ARBA" id="ARBA00006376"/>
    </source>
</evidence>
<evidence type="ECO:0000259" key="13">
    <source>
        <dbReference type="Pfam" id="PF00464"/>
    </source>
</evidence>
<reference evidence="14 15" key="1">
    <citation type="submission" date="2018-11" db="EMBL/GenBank/DDBJ databases">
        <title>Genomic Encyclopedia of Type Strains, Phase IV (KMG-IV): sequencing the most valuable type-strain genomes for metagenomic binning, comparative biology and taxonomic classification.</title>
        <authorList>
            <person name="Goeker M."/>
        </authorList>
    </citation>
    <scope>NUCLEOTIDE SEQUENCE [LARGE SCALE GENOMIC DNA]</scope>
    <source>
        <strain evidence="14 15">DSM 27238</strain>
    </source>
</reference>
<dbReference type="InterPro" id="IPR039429">
    <property type="entry name" value="SHMT-like_dom"/>
</dbReference>
<dbReference type="InterPro" id="IPR015424">
    <property type="entry name" value="PyrdxlP-dep_Trfase"/>
</dbReference>
<feature type="binding site" evidence="11">
    <location>
        <begin position="125"/>
        <end position="127"/>
    </location>
    <ligand>
        <name>(6S)-5,6,7,8-tetrahydrofolate</name>
        <dbReference type="ChEBI" id="CHEBI:57453"/>
    </ligand>
</feature>
<evidence type="ECO:0000256" key="6">
    <source>
        <dbReference type="ARBA" id="ARBA00022490"/>
    </source>
</evidence>
<evidence type="ECO:0000256" key="5">
    <source>
        <dbReference type="ARBA" id="ARBA00011738"/>
    </source>
</evidence>
<dbReference type="FunFam" id="3.40.640.10:FF:000001">
    <property type="entry name" value="Serine hydroxymethyltransferase"/>
    <property type="match status" value="1"/>
</dbReference>
<comment type="function">
    <text evidence="11">Catalyzes the reversible interconversion of serine and glycine with tetrahydrofolate (THF) serving as the one-carbon carrier. This reaction serves as the major source of one-carbon groups required for the biosynthesis of purines, thymidylate, methionine, and other important biomolecules. Also exhibits THF-independent aldolase activity toward beta-hydroxyamino acids, producing glycine and aldehydes, via a retro-aldol mechanism.</text>
</comment>
<keyword evidence="15" id="KW-1185">Reference proteome</keyword>
<dbReference type="InterPro" id="IPR019798">
    <property type="entry name" value="Ser_HO-MeTrfase_PLP_BS"/>
</dbReference>
<dbReference type="GO" id="GO:0005829">
    <property type="term" value="C:cytosol"/>
    <property type="evidence" value="ECO:0007669"/>
    <property type="project" value="TreeGrafter"/>
</dbReference>
<proteinExistence type="inferred from homology"/>
<dbReference type="InterPro" id="IPR049943">
    <property type="entry name" value="Ser_HO-MeTrfase-like"/>
</dbReference>
<dbReference type="PROSITE" id="PS00096">
    <property type="entry name" value="SHMT"/>
    <property type="match status" value="1"/>
</dbReference>
<evidence type="ECO:0000256" key="3">
    <source>
        <dbReference type="ARBA" id="ARBA00004496"/>
    </source>
</evidence>
<keyword evidence="8 11" id="KW-0028">Amino-acid biosynthesis</keyword>
<dbReference type="GO" id="GO:0032259">
    <property type="term" value="P:methylation"/>
    <property type="evidence" value="ECO:0007669"/>
    <property type="project" value="UniProtKB-KW"/>
</dbReference>
<keyword evidence="14" id="KW-0489">Methyltransferase</keyword>
<organism evidence="14 15">
    <name type="scientific">Vespertiliibacter pulmonis</name>
    <dbReference type="NCBI Taxonomy" id="1443036"/>
    <lineage>
        <taxon>Bacteria</taxon>
        <taxon>Pseudomonadati</taxon>
        <taxon>Pseudomonadota</taxon>
        <taxon>Gammaproteobacteria</taxon>
        <taxon>Pasteurellales</taxon>
        <taxon>Pasteurellaceae</taxon>
        <taxon>Vespertiliibacter</taxon>
    </lineage>
</organism>
<dbReference type="Proteomes" id="UP000281691">
    <property type="component" value="Unassembled WGS sequence"/>
</dbReference>
<dbReference type="HAMAP" id="MF_00051">
    <property type="entry name" value="SHMT"/>
    <property type="match status" value="1"/>
</dbReference>
<name>A0A3N4WIY3_9PAST</name>
<comment type="similarity">
    <text evidence="4 11">Belongs to the SHMT family.</text>
</comment>
<dbReference type="PANTHER" id="PTHR11680">
    <property type="entry name" value="SERINE HYDROXYMETHYLTRANSFERASE"/>
    <property type="match status" value="1"/>
</dbReference>
<keyword evidence="7 11" id="KW-0554">One-carbon metabolism</keyword>
<dbReference type="InterPro" id="IPR015421">
    <property type="entry name" value="PyrdxlP-dep_Trfase_major"/>
</dbReference>
<dbReference type="Gene3D" id="3.90.1150.10">
    <property type="entry name" value="Aspartate Aminotransferase, domain 1"/>
    <property type="match status" value="1"/>
</dbReference>
<dbReference type="InterPro" id="IPR015422">
    <property type="entry name" value="PyrdxlP-dep_Trfase_small"/>
</dbReference>
<dbReference type="GO" id="GO:0004372">
    <property type="term" value="F:glycine hydroxymethyltransferase activity"/>
    <property type="evidence" value="ECO:0007669"/>
    <property type="project" value="UniProtKB-UniRule"/>
</dbReference>
<dbReference type="FunFam" id="3.90.1150.10:FF:000003">
    <property type="entry name" value="Serine hydroxymethyltransferase"/>
    <property type="match status" value="1"/>
</dbReference>
<gene>
    <name evidence="11" type="primary">glyA</name>
    <name evidence="14" type="ORF">EDC46_0255</name>
</gene>
<protein>
    <recommendedName>
        <fullName evidence="11">Serine hydroxymethyltransferase</fullName>
        <shortName evidence="11">SHMT</shortName>
        <shortName evidence="11">Serine methylase</shortName>
        <ecNumber evidence="11">2.1.2.1</ecNumber>
    </recommendedName>
</protein>
<dbReference type="GO" id="GO:0019264">
    <property type="term" value="P:glycine biosynthetic process from serine"/>
    <property type="evidence" value="ECO:0007669"/>
    <property type="project" value="UniProtKB-UniRule"/>
</dbReference>
<evidence type="ECO:0000256" key="9">
    <source>
        <dbReference type="ARBA" id="ARBA00022679"/>
    </source>
</evidence>